<evidence type="ECO:0000313" key="1">
    <source>
        <dbReference type="EMBL" id="AKU95348.1"/>
    </source>
</evidence>
<accession>A0A0K1PP95</accession>
<sequence>MNGQCTMLCDTSVYPFYRDCNGRSDDGCELDVQTDPQNCGACGNVCPSGTRCVAGQCGCPPGQTLCESNADDLGPDTAVDQSTNPPTYFRCVDLKTDMKNCGACRSPCTDSSQGACATPPPHTKTTCAGGTCGHSACERGWTDCDNDLGKGCESNGCETLTDFDSKNCGACGHACAPGQRCINNRDDGKGPRCLCAPNETLCDVIKCVDLTNDVDHCGACGNRCPGWAAPNSTSVCNAGICDTQCKEGFGDCDGDKSNGCETNVMVDETSCGACGHRCDTAAGQPCFQGACLMTECDAGVQETR</sequence>
<dbReference type="KEGG" id="llu:AKJ09_02012"/>
<proteinExistence type="predicted"/>
<reference evidence="1 2" key="1">
    <citation type="submission" date="2015-08" db="EMBL/GenBank/DDBJ databases">
        <authorList>
            <person name="Babu N.S."/>
            <person name="Beckwith C.J."/>
            <person name="Beseler K.G."/>
            <person name="Brison A."/>
            <person name="Carone J.V."/>
            <person name="Caskin T.P."/>
            <person name="Diamond M."/>
            <person name="Durham M.E."/>
            <person name="Foxe J.M."/>
            <person name="Go M."/>
            <person name="Henderson B.A."/>
            <person name="Jones I.B."/>
            <person name="McGettigan J.A."/>
            <person name="Micheletti S.J."/>
            <person name="Nasrallah M.E."/>
            <person name="Ortiz D."/>
            <person name="Piller C.R."/>
            <person name="Privatt S.R."/>
            <person name="Schneider S.L."/>
            <person name="Sharp S."/>
            <person name="Smith T.C."/>
            <person name="Stanton J.D."/>
            <person name="Ullery H.E."/>
            <person name="Wilson R.J."/>
            <person name="Serrano M.G."/>
            <person name="Buck G."/>
            <person name="Lee V."/>
            <person name="Wang Y."/>
            <person name="Carvalho R."/>
            <person name="Voegtly L."/>
            <person name="Shi R."/>
            <person name="Duckworth R."/>
            <person name="Johnson A."/>
            <person name="Loviza R."/>
            <person name="Walstead R."/>
            <person name="Shah Z."/>
            <person name="Kiflezghi M."/>
            <person name="Wade K."/>
            <person name="Ball S.L."/>
            <person name="Bradley K.W."/>
            <person name="Asai D.J."/>
            <person name="Bowman C.A."/>
            <person name="Russell D.A."/>
            <person name="Pope W.H."/>
            <person name="Jacobs-Sera D."/>
            <person name="Hendrix R.W."/>
            <person name="Hatfull G.F."/>
        </authorList>
    </citation>
    <scope>NUCLEOTIDE SEQUENCE [LARGE SCALE GENOMIC DNA]</scope>
    <source>
        <strain evidence="1 2">DSM 27648</strain>
    </source>
</reference>
<dbReference type="Proteomes" id="UP000064967">
    <property type="component" value="Chromosome"/>
</dbReference>
<protein>
    <submittedName>
        <fullName evidence="1">Tryptophan synthase alpha chain</fullName>
    </submittedName>
</protein>
<keyword evidence="2" id="KW-1185">Reference proteome</keyword>
<dbReference type="AlphaFoldDB" id="A0A0K1PP95"/>
<gene>
    <name evidence="1" type="ORF">AKJ09_02012</name>
</gene>
<name>A0A0K1PP95_9BACT</name>
<organism evidence="1 2">
    <name type="scientific">Labilithrix luteola</name>
    <dbReference type="NCBI Taxonomy" id="1391654"/>
    <lineage>
        <taxon>Bacteria</taxon>
        <taxon>Pseudomonadati</taxon>
        <taxon>Myxococcota</taxon>
        <taxon>Polyangia</taxon>
        <taxon>Polyangiales</taxon>
        <taxon>Labilitrichaceae</taxon>
        <taxon>Labilithrix</taxon>
    </lineage>
</organism>
<evidence type="ECO:0000313" key="2">
    <source>
        <dbReference type="Proteomes" id="UP000064967"/>
    </source>
</evidence>
<dbReference type="STRING" id="1391654.AKJ09_02012"/>
<dbReference type="PATRIC" id="fig|1391654.3.peg.2025"/>
<dbReference type="EMBL" id="CP012333">
    <property type="protein sequence ID" value="AKU95348.1"/>
    <property type="molecule type" value="Genomic_DNA"/>
</dbReference>